<name>A0A4Z2ECX0_9TELE</name>
<evidence type="ECO:0000313" key="2">
    <source>
        <dbReference type="EMBL" id="TNN26689.1"/>
    </source>
</evidence>
<accession>A0A4Z2ECX0</accession>
<sequence>MTILTNPPAPPLQTAYRVLEQHPQIIGSRIAMLGLSFGTSVTLRMAVYSQVIKVF</sequence>
<reference evidence="2 3" key="1">
    <citation type="submission" date="2019-03" db="EMBL/GenBank/DDBJ databases">
        <title>First draft genome of Liparis tanakae, snailfish: a comprehensive survey of snailfish specific genes.</title>
        <authorList>
            <person name="Kim W."/>
            <person name="Song I."/>
            <person name="Jeong J.-H."/>
            <person name="Kim D."/>
            <person name="Kim S."/>
            <person name="Ryu S."/>
            <person name="Song J.Y."/>
            <person name="Lee S.K."/>
        </authorList>
    </citation>
    <scope>NUCLEOTIDE SEQUENCE [LARGE SCALE GENOMIC DNA]</scope>
    <source>
        <tissue evidence="2">Muscle</tissue>
    </source>
</reference>
<dbReference type="InterPro" id="IPR014940">
    <property type="entry name" value="BAAT_C"/>
</dbReference>
<dbReference type="OrthoDB" id="6347013at2759"/>
<keyword evidence="3" id="KW-1185">Reference proteome</keyword>
<dbReference type="Pfam" id="PF08840">
    <property type="entry name" value="BAAT_C"/>
    <property type="match status" value="1"/>
</dbReference>
<protein>
    <recommendedName>
        <fullName evidence="1">BAAT/Acyl-CoA thioester hydrolase C-terminal domain-containing protein</fullName>
    </recommendedName>
</protein>
<feature type="domain" description="BAAT/Acyl-CoA thioester hydrolase C-terminal" evidence="1">
    <location>
        <begin position="13"/>
        <end position="53"/>
    </location>
</feature>
<dbReference type="InterPro" id="IPR029058">
    <property type="entry name" value="AB_hydrolase_fold"/>
</dbReference>
<dbReference type="Proteomes" id="UP000314294">
    <property type="component" value="Unassembled WGS sequence"/>
</dbReference>
<proteinExistence type="predicted"/>
<dbReference type="Gene3D" id="3.40.50.1820">
    <property type="entry name" value="alpha/beta hydrolase"/>
    <property type="match status" value="1"/>
</dbReference>
<organism evidence="2 3">
    <name type="scientific">Liparis tanakae</name>
    <name type="common">Tanaka's snailfish</name>
    <dbReference type="NCBI Taxonomy" id="230148"/>
    <lineage>
        <taxon>Eukaryota</taxon>
        <taxon>Metazoa</taxon>
        <taxon>Chordata</taxon>
        <taxon>Craniata</taxon>
        <taxon>Vertebrata</taxon>
        <taxon>Euteleostomi</taxon>
        <taxon>Actinopterygii</taxon>
        <taxon>Neopterygii</taxon>
        <taxon>Teleostei</taxon>
        <taxon>Neoteleostei</taxon>
        <taxon>Acanthomorphata</taxon>
        <taxon>Eupercaria</taxon>
        <taxon>Perciformes</taxon>
        <taxon>Cottioidei</taxon>
        <taxon>Cottales</taxon>
        <taxon>Liparidae</taxon>
        <taxon>Liparis</taxon>
    </lineage>
</organism>
<gene>
    <name evidence="2" type="ORF">EYF80_063175</name>
</gene>
<dbReference type="AlphaFoldDB" id="A0A4Z2ECX0"/>
<dbReference type="EMBL" id="SRLO01009699">
    <property type="protein sequence ID" value="TNN26689.1"/>
    <property type="molecule type" value="Genomic_DNA"/>
</dbReference>
<evidence type="ECO:0000313" key="3">
    <source>
        <dbReference type="Proteomes" id="UP000314294"/>
    </source>
</evidence>
<comment type="caution">
    <text evidence="2">The sequence shown here is derived from an EMBL/GenBank/DDBJ whole genome shotgun (WGS) entry which is preliminary data.</text>
</comment>
<evidence type="ECO:0000259" key="1">
    <source>
        <dbReference type="Pfam" id="PF08840"/>
    </source>
</evidence>